<dbReference type="EMBL" id="CP017015">
    <property type="protein sequence ID" value="AOG60380.1"/>
    <property type="molecule type" value="Genomic_DNA"/>
</dbReference>
<dbReference type="AlphaFoldDB" id="A0A1B3SKC5"/>
<sequence length="338" mass="40699">MNDYEKICSKLKLDNNAWNNLESNIYTIFKEILACSFKDFKSYFKIKYNKSKELYFIRLKKGYLVFSYLTSQYYISETNLLNNHSKNEGINKITRFLNLTQKEDIILSLNYTNFIKLFEDNDLVLNSKLFLLHYITTGLFFWNYNLNILSPRKNTEILNYSILGDWQSFDILVDFNSLSTDIVRKKYINQIEYRKSPLNVNINTKKAFQLNILGNELVKEEKLIFLSKNRNPYLFIQNYPKNVLKKITDELKYTNKDCINKTLYIFGYSFSNSDYQVNKFIANLIRDNYKLIILFFKEDQNNINLIKNTFNNIKRFYKDSLFKNLEYDYFIKKIIFFI</sequence>
<keyword evidence="2" id="KW-1185">Reference proteome</keyword>
<dbReference type="STRING" id="216938.SHELI_v1c04290"/>
<protein>
    <submittedName>
        <fullName evidence="1">Uncharacterized protein</fullName>
    </submittedName>
</protein>
<name>A0A1B3SKC5_9MOLU</name>
<proteinExistence type="predicted"/>
<reference evidence="1 2" key="1">
    <citation type="submission" date="2016-08" db="EMBL/GenBank/DDBJ databases">
        <title>Complete genome sequence of Spiroplasma helicoides TABS-2 (DSM 22551).</title>
        <authorList>
            <person name="Shen W.-Y."/>
            <person name="Lo W.-S."/>
            <person name="Lai Y.-C."/>
            <person name="Kuo C.-H."/>
        </authorList>
    </citation>
    <scope>NUCLEOTIDE SEQUENCE [LARGE SCALE GENOMIC DNA]</scope>
    <source>
        <strain evidence="1 2">TABS-2</strain>
    </source>
</reference>
<dbReference type="KEGG" id="shj:SHELI_v1c04290"/>
<dbReference type="Proteomes" id="UP000094378">
    <property type="component" value="Chromosome"/>
</dbReference>
<organism evidence="1 2">
    <name type="scientific">Spiroplasma helicoides</name>
    <dbReference type="NCBI Taxonomy" id="216938"/>
    <lineage>
        <taxon>Bacteria</taxon>
        <taxon>Bacillati</taxon>
        <taxon>Mycoplasmatota</taxon>
        <taxon>Mollicutes</taxon>
        <taxon>Entomoplasmatales</taxon>
        <taxon>Spiroplasmataceae</taxon>
        <taxon>Spiroplasma</taxon>
    </lineage>
</organism>
<gene>
    <name evidence="1" type="ORF">SHELI_v1c04290</name>
</gene>
<evidence type="ECO:0000313" key="1">
    <source>
        <dbReference type="EMBL" id="AOG60380.1"/>
    </source>
</evidence>
<evidence type="ECO:0000313" key="2">
    <source>
        <dbReference type="Proteomes" id="UP000094378"/>
    </source>
</evidence>
<accession>A0A1B3SKC5</accession>
<dbReference type="RefSeq" id="WP_069116274.1">
    <property type="nucleotide sequence ID" value="NZ_CP017015.1"/>
</dbReference>